<dbReference type="RefSeq" id="WP_231956513.1">
    <property type="nucleotide sequence ID" value="NZ_SJPO01000008.1"/>
</dbReference>
<dbReference type="InterPro" id="IPR050546">
    <property type="entry name" value="Glycosyl_Hydrlase_16"/>
</dbReference>
<feature type="chain" id="PRO_5022799423" evidence="2">
    <location>
        <begin position="24"/>
        <end position="276"/>
    </location>
</feature>
<feature type="signal peptide" evidence="2">
    <location>
        <begin position="1"/>
        <end position="23"/>
    </location>
</feature>
<dbReference type="Proteomes" id="UP000318478">
    <property type="component" value="Unassembled WGS sequence"/>
</dbReference>
<accession>A0A5C5YFD3</accession>
<evidence type="ECO:0000313" key="4">
    <source>
        <dbReference type="EMBL" id="TWT74437.1"/>
    </source>
</evidence>
<protein>
    <submittedName>
        <fullName evidence="4">Beta-glucanase</fullName>
        <ecNumber evidence="4">3.2.1.73</ecNumber>
    </submittedName>
</protein>
<dbReference type="GO" id="GO:0042972">
    <property type="term" value="F:licheninase activity"/>
    <property type="evidence" value="ECO:0007669"/>
    <property type="project" value="UniProtKB-EC"/>
</dbReference>
<dbReference type="PROSITE" id="PS51762">
    <property type="entry name" value="GH16_2"/>
    <property type="match status" value="1"/>
</dbReference>
<organism evidence="4 5">
    <name type="scientific">Posidoniimonas polymericola</name>
    <dbReference type="NCBI Taxonomy" id="2528002"/>
    <lineage>
        <taxon>Bacteria</taxon>
        <taxon>Pseudomonadati</taxon>
        <taxon>Planctomycetota</taxon>
        <taxon>Planctomycetia</taxon>
        <taxon>Pirellulales</taxon>
        <taxon>Lacipirellulaceae</taxon>
        <taxon>Posidoniimonas</taxon>
    </lineage>
</organism>
<dbReference type="PANTHER" id="PTHR10963:SF55">
    <property type="entry name" value="GLYCOSIDE HYDROLASE FAMILY 16 PROTEIN"/>
    <property type="match status" value="1"/>
</dbReference>
<dbReference type="Pfam" id="PF00722">
    <property type="entry name" value="Glyco_hydro_16"/>
    <property type="match status" value="1"/>
</dbReference>
<dbReference type="EMBL" id="SJPO01000008">
    <property type="protein sequence ID" value="TWT74437.1"/>
    <property type="molecule type" value="Genomic_DNA"/>
</dbReference>
<sequence precursor="true">MKSNILALTLAAAVLLTGSSSFADAPEGMRLVWSDEFEAEGRPDPEKWGYERGFVRNQELQWYQPENAFCEDGVLVIEGRREQKDLSDEPRRLRRREPQRKNAAYTAASITTRGNFEWQYGRLEVRAKVIASDGLWPAIWTLGVKNGWPANGEVDVMEYYGGDILANAAWLGKNRRIVWDSSHTPVTELGDEWDDRFHVWRMDWDENQIVLSVDDLVLNTTDTTRADRTAEPHPFRQPHYLLLNLAIGGMNGGDPSGTEFPSRYLIDYVRVYQEVE</sequence>
<keyword evidence="5" id="KW-1185">Reference proteome</keyword>
<dbReference type="PANTHER" id="PTHR10963">
    <property type="entry name" value="GLYCOSYL HYDROLASE-RELATED"/>
    <property type="match status" value="1"/>
</dbReference>
<dbReference type="InterPro" id="IPR000757">
    <property type="entry name" value="Beta-glucanase-like"/>
</dbReference>
<dbReference type="SUPFAM" id="SSF49899">
    <property type="entry name" value="Concanavalin A-like lectins/glucanases"/>
    <property type="match status" value="1"/>
</dbReference>
<evidence type="ECO:0000256" key="2">
    <source>
        <dbReference type="SAM" id="SignalP"/>
    </source>
</evidence>
<keyword evidence="2" id="KW-0732">Signal</keyword>
<keyword evidence="4" id="KW-0326">Glycosidase</keyword>
<gene>
    <name evidence="4" type="primary">bglA_1</name>
    <name evidence="4" type="ORF">Pla123a_32600</name>
</gene>
<reference evidence="4 5" key="1">
    <citation type="submission" date="2019-02" db="EMBL/GenBank/DDBJ databases">
        <title>Deep-cultivation of Planctomycetes and their phenomic and genomic characterization uncovers novel biology.</title>
        <authorList>
            <person name="Wiegand S."/>
            <person name="Jogler M."/>
            <person name="Boedeker C."/>
            <person name="Pinto D."/>
            <person name="Vollmers J."/>
            <person name="Rivas-Marin E."/>
            <person name="Kohn T."/>
            <person name="Peeters S.H."/>
            <person name="Heuer A."/>
            <person name="Rast P."/>
            <person name="Oberbeckmann S."/>
            <person name="Bunk B."/>
            <person name="Jeske O."/>
            <person name="Meyerdierks A."/>
            <person name="Storesund J.E."/>
            <person name="Kallscheuer N."/>
            <person name="Luecker S."/>
            <person name="Lage O.M."/>
            <person name="Pohl T."/>
            <person name="Merkel B.J."/>
            <person name="Hornburger P."/>
            <person name="Mueller R.-W."/>
            <person name="Bruemmer F."/>
            <person name="Labrenz M."/>
            <person name="Spormann A.M."/>
            <person name="Op Den Camp H."/>
            <person name="Overmann J."/>
            <person name="Amann R."/>
            <person name="Jetten M.S.M."/>
            <person name="Mascher T."/>
            <person name="Medema M.H."/>
            <person name="Devos D.P."/>
            <person name="Kaster A.-K."/>
            <person name="Ovreas L."/>
            <person name="Rohde M."/>
            <person name="Galperin M.Y."/>
            <person name="Jogler C."/>
        </authorList>
    </citation>
    <scope>NUCLEOTIDE SEQUENCE [LARGE SCALE GENOMIC DNA]</scope>
    <source>
        <strain evidence="4 5">Pla123a</strain>
    </source>
</reference>
<dbReference type="EC" id="3.2.1.73" evidence="4"/>
<proteinExistence type="inferred from homology"/>
<evidence type="ECO:0000313" key="5">
    <source>
        <dbReference type="Proteomes" id="UP000318478"/>
    </source>
</evidence>
<name>A0A5C5YFD3_9BACT</name>
<comment type="caution">
    <text evidence="4">The sequence shown here is derived from an EMBL/GenBank/DDBJ whole genome shotgun (WGS) entry which is preliminary data.</text>
</comment>
<dbReference type="Gene3D" id="2.60.120.200">
    <property type="match status" value="1"/>
</dbReference>
<evidence type="ECO:0000259" key="3">
    <source>
        <dbReference type="PROSITE" id="PS51762"/>
    </source>
</evidence>
<dbReference type="GO" id="GO:0005975">
    <property type="term" value="P:carbohydrate metabolic process"/>
    <property type="evidence" value="ECO:0007669"/>
    <property type="project" value="InterPro"/>
</dbReference>
<dbReference type="AlphaFoldDB" id="A0A5C5YFD3"/>
<keyword evidence="4" id="KW-0378">Hydrolase</keyword>
<dbReference type="InterPro" id="IPR013320">
    <property type="entry name" value="ConA-like_dom_sf"/>
</dbReference>
<comment type="similarity">
    <text evidence="1">Belongs to the glycosyl hydrolase 16 family.</text>
</comment>
<feature type="domain" description="GH16" evidence="3">
    <location>
        <begin position="20"/>
        <end position="276"/>
    </location>
</feature>
<evidence type="ECO:0000256" key="1">
    <source>
        <dbReference type="ARBA" id="ARBA00006865"/>
    </source>
</evidence>
<dbReference type="CDD" id="cd08023">
    <property type="entry name" value="GH16_laminarinase_like"/>
    <property type="match status" value="1"/>
</dbReference>